<evidence type="ECO:0000313" key="1">
    <source>
        <dbReference type="EMBL" id="PQO47276.1"/>
    </source>
</evidence>
<comment type="caution">
    <text evidence="1">The sequence shown here is derived from an EMBL/GenBank/DDBJ whole genome shotgun (WGS) entry which is preliminary data.</text>
</comment>
<accession>A0A2S8GS75</accession>
<proteinExistence type="predicted"/>
<evidence type="ECO:0000313" key="2">
    <source>
        <dbReference type="Proteomes" id="UP000237819"/>
    </source>
</evidence>
<reference evidence="1 2" key="1">
    <citation type="submission" date="2018-02" db="EMBL/GenBank/DDBJ databases">
        <title>Comparative genomes isolates from brazilian mangrove.</title>
        <authorList>
            <person name="Araujo J.E."/>
            <person name="Taketani R.G."/>
            <person name="Silva M.C.P."/>
            <person name="Loureco M.V."/>
            <person name="Andreote F.D."/>
        </authorList>
    </citation>
    <scope>NUCLEOTIDE SEQUENCE [LARGE SCALE GENOMIC DNA]</scope>
    <source>
        <strain evidence="1 2">Nap-Phe MGV</strain>
    </source>
</reference>
<name>A0A2S8GS75_9BACT</name>
<gene>
    <name evidence="1" type="ORF">C5Y93_04340</name>
</gene>
<dbReference type="EMBL" id="PUHZ01000005">
    <property type="protein sequence ID" value="PQO47276.1"/>
    <property type="molecule type" value="Genomic_DNA"/>
</dbReference>
<dbReference type="Proteomes" id="UP000237819">
    <property type="component" value="Unassembled WGS sequence"/>
</dbReference>
<sequence>MIRSKRIASRLNFALPLFRGEIVPRLRYDIDNFDRNTSHSRCRSPLMAEIDLSSISALPIEERIKLAQAIWSTIPEQDSTSQRNSIVAWHAPAFDATAWASQFEDALVHLHASDDQLPHDVRRFLQTFGLPKAIRYNGDEPFTMSFEPLADSIVGYNSLIGWGIFFDSELDARMSEQLVIGHVDSASGVASLAIERTTGVVNLVNIAALPPQTLVNCSITQFAQSLQAAIEWSQERDDYRTVPVDFVPQLAQRLEVIDRVAYADADNYWPRLIATLEQRLGTWRVLSETET</sequence>
<protein>
    <submittedName>
        <fullName evidence="1">Uncharacterized protein</fullName>
    </submittedName>
</protein>
<organism evidence="1 2">
    <name type="scientific">Blastopirellula marina</name>
    <dbReference type="NCBI Taxonomy" id="124"/>
    <lineage>
        <taxon>Bacteria</taxon>
        <taxon>Pseudomonadati</taxon>
        <taxon>Planctomycetota</taxon>
        <taxon>Planctomycetia</taxon>
        <taxon>Pirellulales</taxon>
        <taxon>Pirellulaceae</taxon>
        <taxon>Blastopirellula</taxon>
    </lineage>
</organism>
<dbReference type="AlphaFoldDB" id="A0A2S8GS75"/>
<dbReference type="Pfam" id="PF14435">
    <property type="entry name" value="SUKH-4"/>
    <property type="match status" value="1"/>
</dbReference>
<dbReference type="InterPro" id="IPR025851">
    <property type="entry name" value="SUKH-4"/>
</dbReference>